<dbReference type="EMBL" id="CP095071">
    <property type="protein sequence ID" value="UOQ84459.1"/>
    <property type="molecule type" value="Genomic_DNA"/>
</dbReference>
<accession>A0ABY4GJQ5</accession>
<keyword evidence="2" id="KW-1185">Reference proteome</keyword>
<name>A0ABY4GJQ5_9BACI</name>
<evidence type="ECO:0000313" key="2">
    <source>
        <dbReference type="Proteomes" id="UP000831537"/>
    </source>
</evidence>
<proteinExistence type="predicted"/>
<reference evidence="1 2" key="1">
    <citation type="submission" date="2022-04" db="EMBL/GenBank/DDBJ databases">
        <title>Gracilibacillus sp. isolated from saltern.</title>
        <authorList>
            <person name="Won M."/>
            <person name="Lee C.-M."/>
            <person name="Woen H.-Y."/>
            <person name="Kwon S.-W."/>
        </authorList>
    </citation>
    <scope>NUCLEOTIDE SEQUENCE [LARGE SCALE GENOMIC DNA]</scope>
    <source>
        <strain evidence="1 2">SSPM10-3</strain>
    </source>
</reference>
<gene>
    <name evidence="1" type="ORF">MUN87_17465</name>
</gene>
<organism evidence="1 2">
    <name type="scientific">Gracilibacillus salinarum</name>
    <dbReference type="NCBI Taxonomy" id="2932255"/>
    <lineage>
        <taxon>Bacteria</taxon>
        <taxon>Bacillati</taxon>
        <taxon>Bacillota</taxon>
        <taxon>Bacilli</taxon>
        <taxon>Bacillales</taxon>
        <taxon>Bacillaceae</taxon>
        <taxon>Gracilibacillus</taxon>
    </lineage>
</organism>
<dbReference type="RefSeq" id="WP_244742230.1">
    <property type="nucleotide sequence ID" value="NZ_CP095071.1"/>
</dbReference>
<evidence type="ECO:0000313" key="1">
    <source>
        <dbReference type="EMBL" id="UOQ84459.1"/>
    </source>
</evidence>
<sequence>MSAFNLYVEERRGIDDLLMKGYSIIGLQDNLDGAIVFLQKEAVIESIQVNIADTRKYLSNVMLHQNISR</sequence>
<dbReference type="Proteomes" id="UP000831537">
    <property type="component" value="Chromosome"/>
</dbReference>
<protein>
    <submittedName>
        <fullName evidence="1">Uncharacterized protein</fullName>
    </submittedName>
</protein>